<accession>A0A806J4M9</accession>
<evidence type="ECO:0000313" key="1">
    <source>
        <dbReference type="EMBL" id="AGO16683.1"/>
    </source>
</evidence>
<proteinExistence type="predicted"/>
<dbReference type="Proteomes" id="UP000014672">
    <property type="component" value="Chromosome"/>
</dbReference>
<evidence type="ECO:0000313" key="2">
    <source>
        <dbReference type="Proteomes" id="UP000014672"/>
    </source>
</evidence>
<dbReference type="AlphaFoldDB" id="A0A806J4M9"/>
<dbReference type="EMBL" id="CP005384">
    <property type="protein sequence ID" value="AGO16683.1"/>
    <property type="molecule type" value="Genomic_DNA"/>
</dbReference>
<dbReference type="KEGG" id="hpaz:K756_07675"/>
<sequence>MPETYGLNVFYFIPQSGALHSNMHALKEWIGYWKEK</sequence>
<name>A0A806J4M9_GLAPU</name>
<protein>
    <submittedName>
        <fullName evidence="1">Uncharacterized protein</fullName>
    </submittedName>
</protein>
<reference evidence="1 2" key="1">
    <citation type="journal article" date="2013" name="PLoS ONE">
        <title>Complete Genome Analysis of a Haemophilus parasuis Serovar 12 Strain from China.</title>
        <authorList>
            <person name="Li Y."/>
            <person name="Kwok A.H."/>
            <person name="Jiang J."/>
            <person name="Zou Y."/>
            <person name="Zheng F."/>
            <person name="Chen P."/>
            <person name="Hou C."/>
            <person name="Leung F.C."/>
            <person name="Jiang P."/>
        </authorList>
    </citation>
    <scope>NUCLEOTIDE SEQUENCE [LARGE SCALE GENOMIC DNA]</scope>
    <source>
        <strain evidence="1 2">ZJ0906</strain>
    </source>
</reference>
<organism evidence="1 2">
    <name type="scientific">Glaesserella parasuis ZJ0906</name>
    <dbReference type="NCBI Taxonomy" id="1322346"/>
    <lineage>
        <taxon>Bacteria</taxon>
        <taxon>Pseudomonadati</taxon>
        <taxon>Pseudomonadota</taxon>
        <taxon>Gammaproteobacteria</taxon>
        <taxon>Pasteurellales</taxon>
        <taxon>Pasteurellaceae</taxon>
        <taxon>Glaesserella</taxon>
    </lineage>
</organism>
<gene>
    <name evidence="1" type="ORF">K756_07675</name>
</gene>